<protein>
    <submittedName>
        <fullName evidence="3">SEFIR domain-containing protein</fullName>
    </submittedName>
</protein>
<dbReference type="RefSeq" id="WP_170180568.1">
    <property type="nucleotide sequence ID" value="NZ_RBWU01000002.1"/>
</dbReference>
<name>A0A495QT57_9ACTN</name>
<evidence type="ECO:0000313" key="4">
    <source>
        <dbReference type="Proteomes" id="UP000274601"/>
    </source>
</evidence>
<comment type="caution">
    <text evidence="3">The sequence shown here is derived from an EMBL/GenBank/DDBJ whole genome shotgun (WGS) entry which is preliminary data.</text>
</comment>
<dbReference type="EMBL" id="RBWU01000002">
    <property type="protein sequence ID" value="RKS76692.1"/>
    <property type="molecule type" value="Genomic_DNA"/>
</dbReference>
<dbReference type="Gene3D" id="3.40.50.10140">
    <property type="entry name" value="Toll/interleukin-1 receptor homology (TIR) domain"/>
    <property type="match status" value="1"/>
</dbReference>
<dbReference type="PROSITE" id="PS51534">
    <property type="entry name" value="SEFIR"/>
    <property type="match status" value="1"/>
</dbReference>
<evidence type="ECO:0000259" key="2">
    <source>
        <dbReference type="PROSITE" id="PS51534"/>
    </source>
</evidence>
<feature type="compositionally biased region" description="Polar residues" evidence="1">
    <location>
        <begin position="166"/>
        <end position="181"/>
    </location>
</feature>
<dbReference type="AlphaFoldDB" id="A0A495QT57"/>
<feature type="domain" description="SEFIR" evidence="2">
    <location>
        <begin position="2"/>
        <end position="139"/>
    </location>
</feature>
<dbReference type="InterPro" id="IPR013568">
    <property type="entry name" value="SEFIR_dom"/>
</dbReference>
<feature type="region of interest" description="Disordered" evidence="1">
    <location>
        <begin position="158"/>
        <end position="181"/>
    </location>
</feature>
<gene>
    <name evidence="3" type="ORF">BZB76_2049</name>
</gene>
<sequence length="347" mass="39422">MAPRVFVSYAQHDGHNQVVLDFWKFLRSNDIDARLDRSAAGQRQDWALWMGEQIREADVVLCVASKLYKERAEGRTGPDKGRGVQWEARLIRDAFYAEQSNLQRFVPVVLPGQTVEGVPDFLAPSTTTVYHVDDFTVEGAKDLLRFLLNQPEVQDVPLGERPILDSENSGGSPRSSAKPTATQIAAHVDGLLRERFGNRRRSHVGTAAKEAARRFYTPRLATDEEIIGLIDCSSSTIWSLMRGAKPSEFYLFTNIALYYQGHFYNGTRYYAGQEIESVTLPYQQMDEVTFEYKYEWKYPRKYGPHKWIELTSSGETKKLLLAEWPAGSYQTMAKVLQNISDFVAGTN</sequence>
<accession>A0A495QT57</accession>
<dbReference type="Proteomes" id="UP000274601">
    <property type="component" value="Unassembled WGS sequence"/>
</dbReference>
<keyword evidence="4" id="KW-1185">Reference proteome</keyword>
<evidence type="ECO:0000313" key="3">
    <source>
        <dbReference type="EMBL" id="RKS76692.1"/>
    </source>
</evidence>
<reference evidence="3 4" key="1">
    <citation type="submission" date="2018-10" db="EMBL/GenBank/DDBJ databases">
        <title>Genomic Encyclopedia of Archaeal and Bacterial Type Strains, Phase II (KMG-II): from individual species to whole genera.</title>
        <authorList>
            <person name="Goeker M."/>
        </authorList>
    </citation>
    <scope>NUCLEOTIDE SEQUENCE [LARGE SCALE GENOMIC DNA]</scope>
    <source>
        <strain evidence="3 4">DSM 43383</strain>
    </source>
</reference>
<dbReference type="Pfam" id="PF08357">
    <property type="entry name" value="SEFIR"/>
    <property type="match status" value="1"/>
</dbReference>
<dbReference type="InterPro" id="IPR035897">
    <property type="entry name" value="Toll_tir_struct_dom_sf"/>
</dbReference>
<organism evidence="3 4">
    <name type="scientific">Actinomadura pelletieri DSM 43383</name>
    <dbReference type="NCBI Taxonomy" id="1120940"/>
    <lineage>
        <taxon>Bacteria</taxon>
        <taxon>Bacillati</taxon>
        <taxon>Actinomycetota</taxon>
        <taxon>Actinomycetes</taxon>
        <taxon>Streptosporangiales</taxon>
        <taxon>Thermomonosporaceae</taxon>
        <taxon>Actinomadura</taxon>
    </lineage>
</organism>
<proteinExistence type="predicted"/>
<evidence type="ECO:0000256" key="1">
    <source>
        <dbReference type="SAM" id="MobiDB-lite"/>
    </source>
</evidence>